<accession>A0AAJ6YAZ8</accession>
<sequence length="118" mass="13848">MEIHDDCLYKSMLKIPIPNTKPNIKDCLQPKEITQFEKLMLEIRSNFILKISDKEPGKSSFETSNIPSHIDPIFTSFGTRQRDPFSLSDIIHDTYNYDFNSRTIKYPGEQLDRKYESL</sequence>
<evidence type="ECO:0000313" key="2">
    <source>
        <dbReference type="RefSeq" id="XP_011493825.1"/>
    </source>
</evidence>
<reference evidence="2" key="1">
    <citation type="submission" date="2025-08" db="UniProtKB">
        <authorList>
            <consortium name="RefSeq"/>
        </authorList>
    </citation>
    <scope>IDENTIFICATION</scope>
</reference>
<evidence type="ECO:0000313" key="1">
    <source>
        <dbReference type="Proteomes" id="UP000695007"/>
    </source>
</evidence>
<proteinExistence type="predicted"/>
<name>A0AAJ6YAZ8_9HYME</name>
<dbReference type="Proteomes" id="UP000695007">
    <property type="component" value="Unplaced"/>
</dbReference>
<dbReference type="GeneID" id="105359047"/>
<dbReference type="KEGG" id="csol:105359047"/>
<protein>
    <submittedName>
        <fullName evidence="2">Uncharacterized protein LOC105359047</fullName>
    </submittedName>
</protein>
<organism evidence="1 2">
    <name type="scientific">Ceratosolen solmsi marchali</name>
    <dbReference type="NCBI Taxonomy" id="326594"/>
    <lineage>
        <taxon>Eukaryota</taxon>
        <taxon>Metazoa</taxon>
        <taxon>Ecdysozoa</taxon>
        <taxon>Arthropoda</taxon>
        <taxon>Hexapoda</taxon>
        <taxon>Insecta</taxon>
        <taxon>Pterygota</taxon>
        <taxon>Neoptera</taxon>
        <taxon>Endopterygota</taxon>
        <taxon>Hymenoptera</taxon>
        <taxon>Apocrita</taxon>
        <taxon>Proctotrupomorpha</taxon>
        <taxon>Chalcidoidea</taxon>
        <taxon>Agaonidae</taxon>
        <taxon>Agaoninae</taxon>
        <taxon>Ceratosolen</taxon>
    </lineage>
</organism>
<dbReference type="AlphaFoldDB" id="A0AAJ6YAZ8"/>
<dbReference type="RefSeq" id="XP_011493825.1">
    <property type="nucleotide sequence ID" value="XM_011495523.1"/>
</dbReference>
<keyword evidence="1" id="KW-1185">Reference proteome</keyword>
<gene>
    <name evidence="2" type="primary">LOC105359047</name>
</gene>